<dbReference type="PANTHER" id="PTHR35146:SF1">
    <property type="entry name" value="UPF0178 PROTEIN YAII"/>
    <property type="match status" value="1"/>
</dbReference>
<dbReference type="CDD" id="cd18720">
    <property type="entry name" value="PIN_YqxD-like"/>
    <property type="match status" value="1"/>
</dbReference>
<gene>
    <name evidence="3" type="ORF">JM93_02058</name>
</gene>
<evidence type="ECO:0000313" key="3">
    <source>
        <dbReference type="EMBL" id="TWI87493.1"/>
    </source>
</evidence>
<keyword evidence="4" id="KW-1185">Reference proteome</keyword>
<proteinExistence type="inferred from homology"/>
<dbReference type="InterPro" id="IPR003791">
    <property type="entry name" value="UPF0178"/>
</dbReference>
<dbReference type="OrthoDB" id="9798918at2"/>
<organism evidence="3 4">
    <name type="scientific">Roseibium hamelinense</name>
    <dbReference type="NCBI Taxonomy" id="150831"/>
    <lineage>
        <taxon>Bacteria</taxon>
        <taxon>Pseudomonadati</taxon>
        <taxon>Pseudomonadota</taxon>
        <taxon>Alphaproteobacteria</taxon>
        <taxon>Hyphomicrobiales</taxon>
        <taxon>Stappiaceae</taxon>
        <taxon>Roseibium</taxon>
    </lineage>
</organism>
<evidence type="ECO:0000256" key="2">
    <source>
        <dbReference type="HAMAP-Rule" id="MF_00489"/>
    </source>
</evidence>
<dbReference type="Pfam" id="PF02639">
    <property type="entry name" value="DUF188"/>
    <property type="match status" value="1"/>
</dbReference>
<accession>A0A562T298</accession>
<dbReference type="NCBIfam" id="NF001095">
    <property type="entry name" value="PRK00124.1"/>
    <property type="match status" value="1"/>
</dbReference>
<comment type="caution">
    <text evidence="3">The sequence shown here is derived from an EMBL/GenBank/DDBJ whole genome shotgun (WGS) entry which is preliminary data.</text>
</comment>
<comment type="similarity">
    <text evidence="1 2">Belongs to the UPF0178 family.</text>
</comment>
<sequence>MTKLYIDADACPVKEESVRVADRHGVATLFVSNSHMRLPSSHLVERIIVPEGPDAADDWIAERAGAGDVVITADVPLASRCVNNGAQVLSPTGKPFSEDAIGMRLAMRNLNTHLREIGEIKERGPSFTKSDRSQFLNRLETTMRLAKRISAGSA</sequence>
<dbReference type="EMBL" id="VLLF01000004">
    <property type="protein sequence ID" value="TWI87493.1"/>
    <property type="molecule type" value="Genomic_DNA"/>
</dbReference>
<dbReference type="HAMAP" id="MF_00489">
    <property type="entry name" value="UPF0178"/>
    <property type="match status" value="1"/>
</dbReference>
<name>A0A562T298_9HYPH</name>
<protein>
    <recommendedName>
        <fullName evidence="2">UPF0178 protein JM93_02058</fullName>
    </recommendedName>
</protein>
<dbReference type="AlphaFoldDB" id="A0A562T298"/>
<reference evidence="3 4" key="1">
    <citation type="submission" date="2019-07" db="EMBL/GenBank/DDBJ databases">
        <title>Genomic Encyclopedia of Archaeal and Bacterial Type Strains, Phase II (KMG-II): from individual species to whole genera.</title>
        <authorList>
            <person name="Goeker M."/>
        </authorList>
    </citation>
    <scope>NUCLEOTIDE SEQUENCE [LARGE SCALE GENOMIC DNA]</scope>
    <source>
        <strain evidence="3 4">ATCC BAA-252</strain>
    </source>
</reference>
<evidence type="ECO:0000313" key="4">
    <source>
        <dbReference type="Proteomes" id="UP000320593"/>
    </source>
</evidence>
<dbReference type="RefSeq" id="WP_145342877.1">
    <property type="nucleotide sequence ID" value="NZ_SMLY01000081.1"/>
</dbReference>
<evidence type="ECO:0000256" key="1">
    <source>
        <dbReference type="ARBA" id="ARBA00008522"/>
    </source>
</evidence>
<dbReference type="Proteomes" id="UP000320593">
    <property type="component" value="Unassembled WGS sequence"/>
</dbReference>
<dbReference type="PANTHER" id="PTHR35146">
    <property type="entry name" value="UPF0178 PROTEIN YAII"/>
    <property type="match status" value="1"/>
</dbReference>